<evidence type="ECO:0000313" key="1">
    <source>
        <dbReference type="EMBL" id="KAJ1884792.1"/>
    </source>
</evidence>
<feature type="non-terminal residue" evidence="1">
    <location>
        <position position="107"/>
    </location>
</feature>
<organism evidence="1 2">
    <name type="scientific">Kickxella alabastrina</name>
    <dbReference type="NCBI Taxonomy" id="61397"/>
    <lineage>
        <taxon>Eukaryota</taxon>
        <taxon>Fungi</taxon>
        <taxon>Fungi incertae sedis</taxon>
        <taxon>Zoopagomycota</taxon>
        <taxon>Kickxellomycotina</taxon>
        <taxon>Kickxellomycetes</taxon>
        <taxon>Kickxellales</taxon>
        <taxon>Kickxellaceae</taxon>
        <taxon>Kickxella</taxon>
    </lineage>
</organism>
<proteinExistence type="predicted"/>
<dbReference type="Proteomes" id="UP001150581">
    <property type="component" value="Unassembled WGS sequence"/>
</dbReference>
<reference evidence="1" key="1">
    <citation type="submission" date="2022-07" db="EMBL/GenBank/DDBJ databases">
        <title>Phylogenomic reconstructions and comparative analyses of Kickxellomycotina fungi.</title>
        <authorList>
            <person name="Reynolds N.K."/>
            <person name="Stajich J.E."/>
            <person name="Barry K."/>
            <person name="Grigoriev I.V."/>
            <person name="Crous P."/>
            <person name="Smith M.E."/>
        </authorList>
    </citation>
    <scope>NUCLEOTIDE SEQUENCE</scope>
    <source>
        <strain evidence="1">Benny 63K</strain>
    </source>
</reference>
<keyword evidence="2" id="KW-1185">Reference proteome</keyword>
<comment type="caution">
    <text evidence="1">The sequence shown here is derived from an EMBL/GenBank/DDBJ whole genome shotgun (WGS) entry which is preliminary data.</text>
</comment>
<dbReference type="EMBL" id="JANBPG010002736">
    <property type="protein sequence ID" value="KAJ1884792.1"/>
    <property type="molecule type" value="Genomic_DNA"/>
</dbReference>
<protein>
    <submittedName>
        <fullName evidence="1">Uncharacterized protein</fullName>
    </submittedName>
</protein>
<sequence>MVLIHMIACLATSLIWFSANTYNALSLFTVVFGMSAGSIVPMYPMGQLETKDKESWLLGGAQVVKWATLTTAVAIPLLKVFYIDWAMFYLTSHWIKPAISLVTAGYA</sequence>
<gene>
    <name evidence="1" type="ORF">LPJ66_010436</name>
</gene>
<name>A0ACC1I6L8_9FUNG</name>
<evidence type="ECO:0000313" key="2">
    <source>
        <dbReference type="Proteomes" id="UP001150581"/>
    </source>
</evidence>
<accession>A0ACC1I6L8</accession>